<protein>
    <submittedName>
        <fullName evidence="2">Uncharacterized protein</fullName>
    </submittedName>
</protein>
<name>A0A915K154_ROMCU</name>
<reference evidence="2" key="1">
    <citation type="submission" date="2022-11" db="UniProtKB">
        <authorList>
            <consortium name="WormBaseParasite"/>
        </authorList>
    </citation>
    <scope>IDENTIFICATION</scope>
</reference>
<accession>A0A915K154</accession>
<evidence type="ECO:0000313" key="1">
    <source>
        <dbReference type="Proteomes" id="UP000887565"/>
    </source>
</evidence>
<dbReference type="WBParaSite" id="nRc.2.0.1.t32407-RA">
    <property type="protein sequence ID" value="nRc.2.0.1.t32407-RA"/>
    <property type="gene ID" value="nRc.2.0.1.g32407"/>
</dbReference>
<dbReference type="AlphaFoldDB" id="A0A915K154"/>
<proteinExistence type="predicted"/>
<organism evidence="1 2">
    <name type="scientific">Romanomermis culicivorax</name>
    <name type="common">Nematode worm</name>
    <dbReference type="NCBI Taxonomy" id="13658"/>
    <lineage>
        <taxon>Eukaryota</taxon>
        <taxon>Metazoa</taxon>
        <taxon>Ecdysozoa</taxon>
        <taxon>Nematoda</taxon>
        <taxon>Enoplea</taxon>
        <taxon>Dorylaimia</taxon>
        <taxon>Mermithida</taxon>
        <taxon>Mermithoidea</taxon>
        <taxon>Mermithidae</taxon>
        <taxon>Romanomermis</taxon>
    </lineage>
</organism>
<sequence>YIQKSFKIIHAARCSENTVIIVIEIRRRNRRRVCISINFLYNISRTLLTDGRRFLAAITSFINIGNGQKTCFDQPASSIDIMQNLLLSRNRPLDDGGHWKTPLDVEEVVGATVGVCLVVWMSVDGARVGGSVFSGVTLNTQKM</sequence>
<keyword evidence="1" id="KW-1185">Reference proteome</keyword>
<evidence type="ECO:0000313" key="2">
    <source>
        <dbReference type="WBParaSite" id="nRc.2.0.1.t32407-RA"/>
    </source>
</evidence>
<dbReference type="Proteomes" id="UP000887565">
    <property type="component" value="Unplaced"/>
</dbReference>